<keyword evidence="1" id="KW-0472">Membrane</keyword>
<protein>
    <submittedName>
        <fullName evidence="3">Contact-dependent growth inhibition system immunity protein</fullName>
    </submittedName>
</protein>
<gene>
    <name evidence="3" type="ORF">RAS12_29530</name>
</gene>
<evidence type="ECO:0000313" key="3">
    <source>
        <dbReference type="EMBL" id="WMD20684.1"/>
    </source>
</evidence>
<name>A0ABY9M112_9BURK</name>
<evidence type="ECO:0000259" key="2">
    <source>
        <dbReference type="Pfam" id="PF18593"/>
    </source>
</evidence>
<dbReference type="Proteomes" id="UP001234798">
    <property type="component" value="Chromosome"/>
</dbReference>
<dbReference type="EMBL" id="CP132976">
    <property type="protein sequence ID" value="WMD20684.1"/>
    <property type="molecule type" value="Genomic_DNA"/>
</dbReference>
<sequence length="184" mass="20702">MPTWLWKWLATHVEVGCCESAADLEFYVLWGAALALLAVLTALVWALTRLLRKLFRKTDAEQGISFVLTPEQLAAVLKGGSIADHSTLVVMPGQYPELEQFIGEWFHEDWDEEGKSIEGVAREYKRVTDPLQVSQACLEMDAFVKKYGPASDIAFAQLWQSFDLAGLGYTIPAFFEELKRILNS</sequence>
<keyword evidence="1" id="KW-0812">Transmembrane</keyword>
<organism evidence="3 4">
    <name type="scientific">Achromobacter seleniivolatilans</name>
    <dbReference type="NCBI Taxonomy" id="3047478"/>
    <lineage>
        <taxon>Bacteria</taxon>
        <taxon>Pseudomonadati</taxon>
        <taxon>Pseudomonadota</taxon>
        <taxon>Betaproteobacteria</taxon>
        <taxon>Burkholderiales</taxon>
        <taxon>Alcaligenaceae</taxon>
        <taxon>Achromobacter</taxon>
    </lineage>
</organism>
<feature type="transmembrane region" description="Helical" evidence="1">
    <location>
        <begin position="27"/>
        <end position="47"/>
    </location>
</feature>
<dbReference type="RefSeq" id="WP_306944030.1">
    <property type="nucleotide sequence ID" value="NZ_CP132976.1"/>
</dbReference>
<keyword evidence="1" id="KW-1133">Transmembrane helix</keyword>
<dbReference type="Pfam" id="PF18593">
    <property type="entry name" value="CdiI_2"/>
    <property type="match status" value="1"/>
</dbReference>
<accession>A0ABY9M112</accession>
<dbReference type="InterPro" id="IPR041129">
    <property type="entry name" value="CdiI_2"/>
</dbReference>
<reference evidence="3 4" key="1">
    <citation type="submission" date="2023-08" db="EMBL/GenBank/DDBJ databases">
        <title>Achromobacter seleniivolatilans sp. nov., isolated from seleniferous soil.</title>
        <authorList>
            <person name="Zhang S."/>
            <person name="Li K."/>
            <person name="Peng J."/>
            <person name="Zhao Q."/>
            <person name="Wang H."/>
            <person name="Guo Y."/>
        </authorList>
    </citation>
    <scope>NUCLEOTIDE SEQUENCE [LARGE SCALE GENOMIC DNA]</scope>
    <source>
        <strain evidence="3 4">R39</strain>
    </source>
</reference>
<evidence type="ECO:0000256" key="1">
    <source>
        <dbReference type="SAM" id="Phobius"/>
    </source>
</evidence>
<feature type="domain" description="CdiI immunity protein" evidence="2">
    <location>
        <begin position="94"/>
        <end position="180"/>
    </location>
</feature>
<proteinExistence type="predicted"/>
<evidence type="ECO:0000313" key="4">
    <source>
        <dbReference type="Proteomes" id="UP001234798"/>
    </source>
</evidence>
<keyword evidence="4" id="KW-1185">Reference proteome</keyword>